<accession>A0A518KAH7</accession>
<reference evidence="2 3" key="1">
    <citation type="submission" date="2019-02" db="EMBL/GenBank/DDBJ databases">
        <title>Deep-cultivation of Planctomycetes and their phenomic and genomic characterization uncovers novel biology.</title>
        <authorList>
            <person name="Wiegand S."/>
            <person name="Jogler M."/>
            <person name="Boedeker C."/>
            <person name="Pinto D."/>
            <person name="Vollmers J."/>
            <person name="Rivas-Marin E."/>
            <person name="Kohn T."/>
            <person name="Peeters S.H."/>
            <person name="Heuer A."/>
            <person name="Rast P."/>
            <person name="Oberbeckmann S."/>
            <person name="Bunk B."/>
            <person name="Jeske O."/>
            <person name="Meyerdierks A."/>
            <person name="Storesund J.E."/>
            <person name="Kallscheuer N."/>
            <person name="Luecker S."/>
            <person name="Lage O.M."/>
            <person name="Pohl T."/>
            <person name="Merkel B.J."/>
            <person name="Hornburger P."/>
            <person name="Mueller R.-W."/>
            <person name="Bruemmer F."/>
            <person name="Labrenz M."/>
            <person name="Spormann A.M."/>
            <person name="Op den Camp H."/>
            <person name="Overmann J."/>
            <person name="Amann R."/>
            <person name="Jetten M.S.M."/>
            <person name="Mascher T."/>
            <person name="Medema M.H."/>
            <person name="Devos D.P."/>
            <person name="Kaster A.-K."/>
            <person name="Ovreas L."/>
            <person name="Rohde M."/>
            <person name="Galperin M.Y."/>
            <person name="Jogler C."/>
        </authorList>
    </citation>
    <scope>NUCLEOTIDE SEQUENCE [LARGE SCALE GENOMIC DNA]</scope>
    <source>
        <strain evidence="2 3">Spa11</strain>
    </source>
</reference>
<sequence length="897" mass="93383">MRDGIHLTLLVLLSMALTPYSVVAGSPKLGWAGGSADDINASNASWYYRWWHDIPASANGALAEFVPLIKYPANLQNKLDAINSIPNVDSVLVLNEPERVDQSDVTVTEALALWPQVQSNLPDKRLISPGVSDDAAGQAWLDAFFQEVDASKSNADPLDDLRVDAVAFHWYGASTPNAVSAANNFLSRVDHYHNRYGLPVWITEFTIHDWAGNYTDEQILNANAEFLDIVIPALESRSYVERYAYYSFFSDAAAFSGTPITPTVVGDAYAGTLMAGESRDLAGADPSTDVVYLRGGMLQNSGPALTDAVRAIDALQGVSTIAADSDWSTLNLRSSFVNVRAGATLRKTGDAAIDLYGPVLLEGMLRVEAGTLRLLESPVSAAQGATIVNAGATLGLSLQDGRGTHTFSDHDLSVAGTVAGSLRLAAGSTLTTSGVTAGFTSNLTLNASVLDVGGAGLENGAPQVLPVATGLKLNYVASLDTPGDNAWSDAIGSSNSFTFAKAVSPIAVSNSAFPAITAAYSIGSTGGAQGLNQYFETDGPRSRQDATFEVVFRVNDTAAGADQVLLEVGGAASGVGIVLNGDELLFNVDGTGGDIDLRATLAPGWHQAVGVIDLDAGGDTVTLYLNGQPVGSLANQSVVDWSGGNLSGLGAGASSVTGVTSTVGSPFHGDLAIARYYQNKSLSALEVEQNFAAITSPLAKVASLLQVEGDLRLENGSELRVDLGDHGVADKVSIAGSLSLDDATLTVAYDGEPGIQAGSSFDVLDFAAVQGEFAAMTLPQLDSGLMWNTGRLLSEGVVSVTLAGDYNGDGAIDAADYTVWRDALGSAVTAFTGADGDGDGIVTAADLAVWSSRYGESISMSATAVPEPTNLVALSLLLVNYQLSVRRRSRQTFSRSF</sequence>
<dbReference type="InterPro" id="IPR013320">
    <property type="entry name" value="ConA-like_dom_sf"/>
</dbReference>
<dbReference type="InterPro" id="IPR036439">
    <property type="entry name" value="Dockerin_dom_sf"/>
</dbReference>
<dbReference type="GO" id="GO:0071966">
    <property type="term" value="P:fungal-type cell wall polysaccharide metabolic process"/>
    <property type="evidence" value="ECO:0007669"/>
    <property type="project" value="TreeGrafter"/>
</dbReference>
<organism evidence="2 3">
    <name type="scientific">Botrimarina mediterranea</name>
    <dbReference type="NCBI Taxonomy" id="2528022"/>
    <lineage>
        <taxon>Bacteria</taxon>
        <taxon>Pseudomonadati</taxon>
        <taxon>Planctomycetota</taxon>
        <taxon>Planctomycetia</taxon>
        <taxon>Pirellulales</taxon>
        <taxon>Lacipirellulaceae</taxon>
        <taxon>Botrimarina</taxon>
    </lineage>
</organism>
<dbReference type="Proteomes" id="UP000316426">
    <property type="component" value="Chromosome"/>
</dbReference>
<gene>
    <name evidence="2" type="ORF">Spa11_30030</name>
</gene>
<dbReference type="PROSITE" id="PS51766">
    <property type="entry name" value="DOCKERIN"/>
    <property type="match status" value="1"/>
</dbReference>
<dbReference type="KEGG" id="bmei:Spa11_30030"/>
<dbReference type="Pfam" id="PF00404">
    <property type="entry name" value="Dockerin_1"/>
    <property type="match status" value="1"/>
</dbReference>
<protein>
    <submittedName>
        <fullName evidence="2">Glycosyl hydrolase catalytic core</fullName>
    </submittedName>
</protein>
<name>A0A518KAH7_9BACT</name>
<dbReference type="PANTHER" id="PTHR34154">
    <property type="entry name" value="ALKALI-SENSITIVE LINKAGE PROTEIN 1"/>
    <property type="match status" value="1"/>
</dbReference>
<dbReference type="SUPFAM" id="SSF51445">
    <property type="entry name" value="(Trans)glycosidases"/>
    <property type="match status" value="1"/>
</dbReference>
<evidence type="ECO:0000313" key="3">
    <source>
        <dbReference type="Proteomes" id="UP000316426"/>
    </source>
</evidence>
<feature type="domain" description="Dockerin" evidence="1">
    <location>
        <begin position="799"/>
        <end position="863"/>
    </location>
</feature>
<dbReference type="Gene3D" id="1.10.1330.10">
    <property type="entry name" value="Dockerin domain"/>
    <property type="match status" value="1"/>
</dbReference>
<dbReference type="InterPro" id="IPR016134">
    <property type="entry name" value="Dockerin_dom"/>
</dbReference>
<dbReference type="GO" id="GO:0004553">
    <property type="term" value="F:hydrolase activity, hydrolyzing O-glycosyl compounds"/>
    <property type="evidence" value="ECO:0007669"/>
    <property type="project" value="InterPro"/>
</dbReference>
<dbReference type="InterPro" id="IPR018247">
    <property type="entry name" value="EF_Hand_1_Ca_BS"/>
</dbReference>
<dbReference type="InterPro" id="IPR053183">
    <property type="entry name" value="ASL1"/>
</dbReference>
<evidence type="ECO:0000313" key="2">
    <source>
        <dbReference type="EMBL" id="QDV74795.1"/>
    </source>
</evidence>
<proteinExistence type="predicted"/>
<evidence type="ECO:0000259" key="1">
    <source>
        <dbReference type="PROSITE" id="PS51766"/>
    </source>
</evidence>
<dbReference type="Pfam" id="PF11790">
    <property type="entry name" value="Glyco_hydro_cc"/>
    <property type="match status" value="1"/>
</dbReference>
<dbReference type="SUPFAM" id="SSF63446">
    <property type="entry name" value="Type I dockerin domain"/>
    <property type="match status" value="1"/>
</dbReference>
<dbReference type="AlphaFoldDB" id="A0A518KAH7"/>
<dbReference type="Gene3D" id="2.60.120.200">
    <property type="match status" value="1"/>
</dbReference>
<dbReference type="Gene3D" id="3.20.20.80">
    <property type="entry name" value="Glycosidases"/>
    <property type="match status" value="1"/>
</dbReference>
<dbReference type="PANTHER" id="PTHR34154:SF3">
    <property type="entry name" value="ALKALI-SENSITIVE LINKAGE PROTEIN 1"/>
    <property type="match status" value="1"/>
</dbReference>
<dbReference type="CDD" id="cd14256">
    <property type="entry name" value="Dockerin_I"/>
    <property type="match status" value="1"/>
</dbReference>
<dbReference type="Pfam" id="PF13385">
    <property type="entry name" value="Laminin_G_3"/>
    <property type="match status" value="1"/>
</dbReference>
<keyword evidence="2" id="KW-0378">Hydrolase</keyword>
<dbReference type="InterPro" id="IPR024655">
    <property type="entry name" value="Asl1_glyco_hydro_catalytic"/>
</dbReference>
<dbReference type="EMBL" id="CP036349">
    <property type="protein sequence ID" value="QDV74795.1"/>
    <property type="molecule type" value="Genomic_DNA"/>
</dbReference>
<dbReference type="PROSITE" id="PS00018">
    <property type="entry name" value="EF_HAND_1"/>
    <property type="match status" value="1"/>
</dbReference>
<dbReference type="GO" id="GO:0000272">
    <property type="term" value="P:polysaccharide catabolic process"/>
    <property type="evidence" value="ECO:0007669"/>
    <property type="project" value="InterPro"/>
</dbReference>
<dbReference type="InterPro" id="IPR002105">
    <property type="entry name" value="Dockerin_1_rpt"/>
</dbReference>
<dbReference type="InterPro" id="IPR017853">
    <property type="entry name" value="GH"/>
</dbReference>
<keyword evidence="3" id="KW-1185">Reference proteome</keyword>
<dbReference type="SUPFAM" id="SSF49899">
    <property type="entry name" value="Concanavalin A-like lectins/glucanases"/>
    <property type="match status" value="1"/>
</dbReference>